<dbReference type="PANTHER" id="PTHR22789:SF0">
    <property type="entry name" value="3-OXO-TETRONATE 4-PHOSPHATE DECARBOXYLASE-RELATED"/>
    <property type="match status" value="1"/>
</dbReference>
<dbReference type="EMBL" id="BQNZ01000001">
    <property type="protein sequence ID" value="GKH71638.1"/>
    <property type="molecule type" value="Genomic_DNA"/>
</dbReference>
<dbReference type="STRING" id="46503.ERS852463_00586"/>
<dbReference type="Proteomes" id="UP000434916">
    <property type="component" value="Unassembled WGS sequence"/>
</dbReference>
<keyword evidence="12" id="KW-1185">Reference proteome</keyword>
<dbReference type="EMBL" id="WNDA01000006">
    <property type="protein sequence ID" value="MTU68548.1"/>
    <property type="molecule type" value="Genomic_DNA"/>
</dbReference>
<evidence type="ECO:0000313" key="8">
    <source>
        <dbReference type="EMBL" id="RGN54194.1"/>
    </source>
</evidence>
<dbReference type="Pfam" id="PF00596">
    <property type="entry name" value="Aldolase_II"/>
    <property type="match status" value="1"/>
</dbReference>
<dbReference type="InterPro" id="IPR050197">
    <property type="entry name" value="Aldolase_class_II_sugar_metab"/>
</dbReference>
<dbReference type="Gene3D" id="3.40.225.10">
    <property type="entry name" value="Class II aldolase/adducin N-terminal domain"/>
    <property type="match status" value="1"/>
</dbReference>
<dbReference type="GO" id="GO:0008994">
    <property type="term" value="F:rhamnulose-1-phosphate aldolase activity"/>
    <property type="evidence" value="ECO:0007669"/>
    <property type="project" value="UniProtKB-EC"/>
</dbReference>
<dbReference type="OrthoDB" id="9784634at2"/>
<dbReference type="AlphaFoldDB" id="A0A351DXW0"/>
<dbReference type="EC" id="4.1.2.19" evidence="6"/>
<dbReference type="EMBL" id="WNDD01000001">
    <property type="protein sequence ID" value="MTV00379.1"/>
    <property type="molecule type" value="Genomic_DNA"/>
</dbReference>
<dbReference type="GO" id="GO:0019323">
    <property type="term" value="P:pentose catabolic process"/>
    <property type="evidence" value="ECO:0007669"/>
    <property type="project" value="TreeGrafter"/>
</dbReference>
<evidence type="ECO:0000256" key="1">
    <source>
        <dbReference type="ARBA" id="ARBA00022723"/>
    </source>
</evidence>
<dbReference type="NCBIfam" id="NF002963">
    <property type="entry name" value="PRK03634.1"/>
    <property type="match status" value="1"/>
</dbReference>
<evidence type="ECO:0000313" key="5">
    <source>
        <dbReference type="EMBL" id="MTU39335.1"/>
    </source>
</evidence>
<evidence type="ECO:0000313" key="9">
    <source>
        <dbReference type="EMBL" id="RHC84177.1"/>
    </source>
</evidence>
<evidence type="ECO:0000313" key="10">
    <source>
        <dbReference type="Proteomes" id="UP000261088"/>
    </source>
</evidence>
<dbReference type="Proteomes" id="UP000482671">
    <property type="component" value="Unassembled WGS sequence"/>
</dbReference>
<dbReference type="Proteomes" id="UP000448908">
    <property type="component" value="Unassembled WGS sequence"/>
</dbReference>
<evidence type="ECO:0000313" key="13">
    <source>
        <dbReference type="Proteomes" id="UP000448908"/>
    </source>
</evidence>
<evidence type="ECO:0000313" key="4">
    <source>
        <dbReference type="EMBL" id="GKH71638.1"/>
    </source>
</evidence>
<evidence type="ECO:0000256" key="2">
    <source>
        <dbReference type="ARBA" id="ARBA00023239"/>
    </source>
</evidence>
<reference evidence="12 13" key="2">
    <citation type="journal article" date="2019" name="Nat. Med.">
        <title>A library of human gut bacterial isolates paired with longitudinal multiomics data enables mechanistic microbiome research.</title>
        <authorList>
            <person name="Poyet M."/>
            <person name="Groussin M."/>
            <person name="Gibbons S.M."/>
            <person name="Avila-Pacheco J."/>
            <person name="Jiang X."/>
            <person name="Kearney S.M."/>
            <person name="Perrotta A.R."/>
            <person name="Berdy B."/>
            <person name="Zhao S."/>
            <person name="Lieberman T.D."/>
            <person name="Swanson P.K."/>
            <person name="Smith M."/>
            <person name="Roesemann S."/>
            <person name="Alexander J.E."/>
            <person name="Rich S.A."/>
            <person name="Livny J."/>
            <person name="Vlamakis H."/>
            <person name="Clish C."/>
            <person name="Bullock K."/>
            <person name="Deik A."/>
            <person name="Scott J."/>
            <person name="Pierce K.A."/>
            <person name="Xavier R.J."/>
            <person name="Alm E.J."/>
        </authorList>
    </citation>
    <scope>NUCLEOTIDE SEQUENCE [LARGE SCALE GENOMIC DNA]</scope>
    <source>
        <strain evidence="7 14">BIOML-A11</strain>
        <strain evidence="6 13">BIOML-A16</strain>
        <strain evidence="5 12">BIOML-A29</strain>
    </source>
</reference>
<evidence type="ECO:0000313" key="12">
    <source>
        <dbReference type="Proteomes" id="UP000434916"/>
    </source>
</evidence>
<reference evidence="10 11" key="1">
    <citation type="submission" date="2018-08" db="EMBL/GenBank/DDBJ databases">
        <title>A genome reference for cultivated species of the human gut microbiota.</title>
        <authorList>
            <person name="Zou Y."/>
            <person name="Xue W."/>
            <person name="Luo G."/>
        </authorList>
    </citation>
    <scope>NUCLEOTIDE SEQUENCE [LARGE SCALE GENOMIC DNA]</scope>
    <source>
        <strain evidence="9 11">AM34-17</strain>
        <strain evidence="8 10">OM05-11AA</strain>
    </source>
</reference>
<dbReference type="EMBL" id="WNCN01000008">
    <property type="protein sequence ID" value="MTU39335.1"/>
    <property type="molecule type" value="Genomic_DNA"/>
</dbReference>
<dbReference type="GeneID" id="49205492"/>
<name>A0A351DXW0_9BACT</name>
<evidence type="ECO:0000313" key="7">
    <source>
        <dbReference type="EMBL" id="MTV00379.1"/>
    </source>
</evidence>
<evidence type="ECO:0000313" key="6">
    <source>
        <dbReference type="EMBL" id="MTU68548.1"/>
    </source>
</evidence>
<feature type="domain" description="Class II aldolase/adducin N-terminal" evidence="3">
    <location>
        <begin position="15"/>
        <end position="240"/>
    </location>
</feature>
<dbReference type="EMBL" id="QSII01000015">
    <property type="protein sequence ID" value="RHC84177.1"/>
    <property type="molecule type" value="Genomic_DNA"/>
</dbReference>
<dbReference type="SMART" id="SM01007">
    <property type="entry name" value="Aldolase_II"/>
    <property type="match status" value="1"/>
</dbReference>
<dbReference type="GO" id="GO:0005829">
    <property type="term" value="C:cytosol"/>
    <property type="evidence" value="ECO:0007669"/>
    <property type="project" value="TreeGrafter"/>
</dbReference>
<proteinExistence type="predicted"/>
<protein>
    <submittedName>
        <fullName evidence="6">Rhamnulose-1-phosphate aldolase</fullName>
        <ecNumber evidence="6">4.1.2.19</ecNumber>
    </submittedName>
</protein>
<accession>A0A351DXW0</accession>
<gene>
    <name evidence="6" type="primary">rhaD</name>
    <name evidence="4" type="ORF">CE91St3_15010</name>
    <name evidence="9" type="ORF">DW828_11680</name>
    <name evidence="8" type="ORF">DXB61_00490</name>
    <name evidence="5" type="ORF">GMD82_07520</name>
    <name evidence="6" type="ORF">GMD92_05565</name>
    <name evidence="7" type="ORF">GME02_01585</name>
</gene>
<reference evidence="4" key="3">
    <citation type="submission" date="2022-01" db="EMBL/GenBank/DDBJ databases">
        <title>Novel bile acid biosynthetic pathways are enriched in the microbiome of centenarians.</title>
        <authorList>
            <person name="Sato Y."/>
            <person name="Atarashi K."/>
            <person name="Plichta R.D."/>
            <person name="Arai Y."/>
            <person name="Sasajima S."/>
            <person name="Kearney M.S."/>
            <person name="Suda W."/>
            <person name="Takeshita K."/>
            <person name="Sasaki T."/>
            <person name="Okamoto S."/>
            <person name="Skelly N.A."/>
            <person name="Okamura Y."/>
            <person name="Vlamakis H."/>
            <person name="Li Y."/>
            <person name="Tanoue T."/>
            <person name="Takei H."/>
            <person name="Nittono H."/>
            <person name="Narushima S."/>
            <person name="Irie J."/>
            <person name="Itoh H."/>
            <person name="Moriya K."/>
            <person name="Sugiura Y."/>
            <person name="Suematsu M."/>
            <person name="Moritoki N."/>
            <person name="Shibata S."/>
            <person name="Littman R.D."/>
            <person name="Fischbach A.M."/>
            <person name="Uwamino Y."/>
            <person name="Inoue T."/>
            <person name="Honda A."/>
            <person name="Hattori M."/>
            <person name="Murai T."/>
            <person name="Xavier J.R."/>
            <person name="Hirose N."/>
            <person name="Honda K."/>
        </authorList>
    </citation>
    <scope>NUCLEOTIDE SEQUENCE</scope>
    <source>
        <strain evidence="4">CE91-St3</strain>
    </source>
</reference>
<sequence>MKTIRNNEKLMAEIGRIAEVAGYLWTKGWAERNGGNISVNLTDLMNDVEKALPALGPAIPLQEAMTALAGHIFYVTGTGKRMRYVAQEPLANGSLIRIAGDGKSYDIIAEQLILPTSELPSHLMMHNYLRGLGRDNRVVLHTHPTDLIGMTHCKPFLDSDVITRTLWSMIPECRIIVPKGVGIVPYEIPGTLDLARATIKQLEKHDVVFWEKHGILAVGEDLIECFDAIDTLSKSAQIYFSARMAGYEPAGMTDKQLDDLVPAFGL</sequence>
<dbReference type="InterPro" id="IPR001303">
    <property type="entry name" value="Aldolase_II/adducin_N"/>
</dbReference>
<keyword evidence="1" id="KW-0479">Metal-binding</keyword>
<dbReference type="Proteomes" id="UP001055114">
    <property type="component" value="Unassembled WGS sequence"/>
</dbReference>
<evidence type="ECO:0000313" key="14">
    <source>
        <dbReference type="Proteomes" id="UP000482671"/>
    </source>
</evidence>
<comment type="caution">
    <text evidence="6">The sequence shown here is derived from an EMBL/GenBank/DDBJ whole genome shotgun (WGS) entry which is preliminary data.</text>
</comment>
<dbReference type="InterPro" id="IPR036409">
    <property type="entry name" value="Aldolase_II/adducin_N_sf"/>
</dbReference>
<dbReference type="RefSeq" id="WP_005638209.1">
    <property type="nucleotide sequence ID" value="NZ_BAABYG010000001.1"/>
</dbReference>
<dbReference type="Proteomes" id="UP000286260">
    <property type="component" value="Unassembled WGS sequence"/>
</dbReference>
<dbReference type="SUPFAM" id="SSF53639">
    <property type="entry name" value="AraD/HMP-PK domain-like"/>
    <property type="match status" value="1"/>
</dbReference>
<organism evidence="6 13">
    <name type="scientific">Parabacteroides merdae</name>
    <dbReference type="NCBI Taxonomy" id="46503"/>
    <lineage>
        <taxon>Bacteria</taxon>
        <taxon>Pseudomonadati</taxon>
        <taxon>Bacteroidota</taxon>
        <taxon>Bacteroidia</taxon>
        <taxon>Bacteroidales</taxon>
        <taxon>Tannerellaceae</taxon>
        <taxon>Parabacteroides</taxon>
    </lineage>
</organism>
<dbReference type="EMBL" id="QSUP01000001">
    <property type="protein sequence ID" value="RGN54194.1"/>
    <property type="molecule type" value="Genomic_DNA"/>
</dbReference>
<evidence type="ECO:0000313" key="11">
    <source>
        <dbReference type="Proteomes" id="UP000286260"/>
    </source>
</evidence>
<keyword evidence="2 6" id="KW-0456">Lyase</keyword>
<dbReference type="Proteomes" id="UP000261088">
    <property type="component" value="Unassembled WGS sequence"/>
</dbReference>
<evidence type="ECO:0000259" key="3">
    <source>
        <dbReference type="SMART" id="SM01007"/>
    </source>
</evidence>
<dbReference type="GO" id="GO:0046872">
    <property type="term" value="F:metal ion binding"/>
    <property type="evidence" value="ECO:0007669"/>
    <property type="project" value="UniProtKB-KW"/>
</dbReference>
<dbReference type="PANTHER" id="PTHR22789">
    <property type="entry name" value="FUCULOSE PHOSPHATE ALDOLASE"/>
    <property type="match status" value="1"/>
</dbReference>